<dbReference type="EMBL" id="CP053697">
    <property type="protein sequence ID" value="QKE64153.1"/>
    <property type="molecule type" value="Genomic_DNA"/>
</dbReference>
<keyword evidence="3" id="KW-0812">Transmembrane</keyword>
<feature type="transmembrane region" description="Helical" evidence="3">
    <location>
        <begin position="282"/>
        <end position="300"/>
    </location>
</feature>
<dbReference type="InterPro" id="IPR058792">
    <property type="entry name" value="Beta-barrel_RND_2"/>
</dbReference>
<feature type="transmembrane region" description="Helical" evidence="3">
    <location>
        <begin position="442"/>
        <end position="460"/>
    </location>
</feature>
<name>A0A6M8FD88_9GAMM</name>
<proteinExistence type="predicted"/>
<feature type="transmembrane region" description="Helical" evidence="3">
    <location>
        <begin position="410"/>
        <end position="436"/>
    </location>
</feature>
<comment type="subcellular location">
    <subcellularLocation>
        <location evidence="1">Cell envelope</location>
    </subcellularLocation>
</comment>
<dbReference type="PANTHER" id="PTHR32347:SF23">
    <property type="entry name" value="BLL5650 PROTEIN"/>
    <property type="match status" value="1"/>
</dbReference>
<evidence type="ECO:0000313" key="5">
    <source>
        <dbReference type="EMBL" id="QKE64153.1"/>
    </source>
</evidence>
<evidence type="ECO:0000256" key="3">
    <source>
        <dbReference type="SAM" id="Phobius"/>
    </source>
</evidence>
<feature type="transmembrane region" description="Helical" evidence="3">
    <location>
        <begin position="217"/>
        <end position="239"/>
    </location>
</feature>
<keyword evidence="6" id="KW-1185">Reference proteome</keyword>
<dbReference type="RefSeq" id="WP_173208808.1">
    <property type="nucleotide sequence ID" value="NZ_CP053697.2"/>
</dbReference>
<feature type="transmembrane region" description="Helical" evidence="3">
    <location>
        <begin position="251"/>
        <end position="276"/>
    </location>
</feature>
<evidence type="ECO:0000259" key="4">
    <source>
        <dbReference type="Pfam" id="PF25954"/>
    </source>
</evidence>
<dbReference type="KEGG" id="pcam:HNE05_12605"/>
<sequence>MNGNISAKQQTDLGDARKIATPQLLRKGLTVYLRNGKHEPLYVVRDPSSELHWEFETRQFFVLEMLQVDEEFDALAASYERRFSKPFSRDDLQTLLVNLVDQRLLGLAAASHPLIEPYREKLQADLQRLLEEKVAKFRDKTQAPGASHGAKAAVAAPAPTARAGASNDGKGADADKLQAGVRGFAGMDDTLKIPVFHLFNPRAMLKTLLEWVEPLKYMVFVLPLLLVMALGIVISNFSLVQSDALTRLSGLGPIVQLLFSLFTVNLLCTLTLALTAQKYRGTVNSLSVALMLGFLPRFMPKISNLIGLTRRERLWLHAGPVLMRATLFSLGTFIWYLTRSSSGSLPTIGLALAVVSAVALLLTLNPLSKSSGYHLIAVLLDEPQLRGKAFKALFGRIKGNAYREANDTALMAYGLASLLYSTLLFVVAVLMVGSWLKLNFNGTGVLLCVLLVGYLSVLTYRKFSSANEMYERALQYERWKRRRLPEDVENKINLKPANKLVRYTRRVLLLSLLICLFLPYPYEPGGSFVILPVEQQQVATDIDGIVTEVLFNGGEEVQAGQVLARLATGDYESQMRIAEARIAEEQALVAELKARPRAEEVAVAEQSLQMARTQAQFSLSNHKRHATLLAKGGVSAQQAEQAQRQYEVDIMAIRVSEANLALVKSGATPDSIAAAEAQVQRWRSEREMYQAKIERSLLRAPMSGKLITLLLKQKTGKYLGPGETFAVIEKSEQVFAEIEVPETEIGYVQEGAMLKVKPLAYSDRYFDGKVTQIDANVIEKTGGKYVKVLTVIENAKGELKSGMTGYAKVGSEELPVWKAFTRAIFRFIDVELWSWIP</sequence>
<evidence type="ECO:0000313" key="6">
    <source>
        <dbReference type="Proteomes" id="UP000501379"/>
    </source>
</evidence>
<dbReference type="Gene3D" id="2.40.30.170">
    <property type="match status" value="1"/>
</dbReference>
<dbReference type="GO" id="GO:0030313">
    <property type="term" value="C:cell envelope"/>
    <property type="evidence" value="ECO:0007669"/>
    <property type="project" value="UniProtKB-SubCell"/>
</dbReference>
<dbReference type="Proteomes" id="UP000501379">
    <property type="component" value="Chromosome"/>
</dbReference>
<dbReference type="InterPro" id="IPR050465">
    <property type="entry name" value="UPF0194_transport"/>
</dbReference>
<keyword evidence="2" id="KW-0175">Coiled coil</keyword>
<feature type="transmembrane region" description="Helical" evidence="3">
    <location>
        <begin position="344"/>
        <end position="364"/>
    </location>
</feature>
<keyword evidence="3" id="KW-0472">Membrane</keyword>
<accession>A0A6M8FD88</accession>
<feature type="transmembrane region" description="Helical" evidence="3">
    <location>
        <begin position="321"/>
        <end position="338"/>
    </location>
</feature>
<feature type="domain" description="CusB-like beta-barrel" evidence="4">
    <location>
        <begin position="734"/>
        <end position="812"/>
    </location>
</feature>
<reference evidence="5" key="1">
    <citation type="submission" date="2020-07" db="EMBL/GenBank/DDBJ databases">
        <title>Nitrate ammonifying Pseudomonas campi sp. nov. isolated from German agricultural grassland.</title>
        <authorList>
            <person name="Timsy T."/>
            <person name="Ulrich A."/>
            <person name="Spanner T."/>
            <person name="Foesel B."/>
            <person name="Kolb S."/>
            <person name="Horn M.A."/>
            <person name="Behrendt U."/>
        </authorList>
    </citation>
    <scope>NUCLEOTIDE SEQUENCE</scope>
    <source>
        <strain evidence="5">S1-A32-2</strain>
    </source>
</reference>
<dbReference type="SUPFAM" id="SSF111369">
    <property type="entry name" value="HlyD-like secretion proteins"/>
    <property type="match status" value="1"/>
</dbReference>
<keyword evidence="3" id="KW-1133">Transmembrane helix</keyword>
<evidence type="ECO:0000256" key="1">
    <source>
        <dbReference type="ARBA" id="ARBA00004196"/>
    </source>
</evidence>
<protein>
    <submittedName>
        <fullName evidence="5">Efflux RND transporter periplasmic adaptor subunit</fullName>
    </submittedName>
</protein>
<dbReference type="Gene3D" id="2.40.50.100">
    <property type="match status" value="1"/>
</dbReference>
<organism evidence="5 6">
    <name type="scientific">Aquipseudomonas campi</name>
    <dbReference type="NCBI Taxonomy" id="2731681"/>
    <lineage>
        <taxon>Bacteria</taxon>
        <taxon>Pseudomonadati</taxon>
        <taxon>Pseudomonadota</taxon>
        <taxon>Gammaproteobacteria</taxon>
        <taxon>Pseudomonadales</taxon>
        <taxon>Pseudomonadaceae</taxon>
        <taxon>Aquipseudomonas</taxon>
    </lineage>
</organism>
<dbReference type="PANTHER" id="PTHR32347">
    <property type="entry name" value="EFFLUX SYSTEM COMPONENT YKNX-RELATED"/>
    <property type="match status" value="1"/>
</dbReference>
<dbReference type="Pfam" id="PF25954">
    <property type="entry name" value="Beta-barrel_RND_2"/>
    <property type="match status" value="1"/>
</dbReference>
<evidence type="ECO:0000256" key="2">
    <source>
        <dbReference type="ARBA" id="ARBA00023054"/>
    </source>
</evidence>
<gene>
    <name evidence="5" type="ORF">HNE05_12605</name>
</gene>
<dbReference type="AlphaFoldDB" id="A0A6M8FD88"/>